<feature type="transmembrane region" description="Helical" evidence="1">
    <location>
        <begin position="378"/>
        <end position="397"/>
    </location>
</feature>
<dbReference type="SUPFAM" id="SSF52058">
    <property type="entry name" value="L domain-like"/>
    <property type="match status" value="1"/>
</dbReference>
<dbReference type="EMBL" id="NCKW01003429">
    <property type="protein sequence ID" value="POM76508.1"/>
    <property type="molecule type" value="Genomic_DNA"/>
</dbReference>
<reference evidence="3 4" key="1">
    <citation type="journal article" date="2017" name="Genome Biol. Evol.">
        <title>Phytophthora megakarya and P. palmivora, closely related causal agents of cacao black pod rot, underwent increases in genome sizes and gene numbers by different mechanisms.</title>
        <authorList>
            <person name="Ali S.S."/>
            <person name="Shao J."/>
            <person name="Lary D.J."/>
            <person name="Kronmiller B."/>
            <person name="Shen D."/>
            <person name="Strem M.D."/>
            <person name="Amoako-Attah I."/>
            <person name="Akrofi A.Y."/>
            <person name="Begoude B.A."/>
            <person name="Ten Hoopen G.M."/>
            <person name="Coulibaly K."/>
            <person name="Kebe B.I."/>
            <person name="Melnick R.L."/>
            <person name="Guiltinan M.J."/>
            <person name="Tyler B.M."/>
            <person name="Meinhardt L.W."/>
            <person name="Bailey B.A."/>
        </authorList>
    </citation>
    <scope>NUCLEOTIDE SEQUENCE [LARGE SCALE GENOMIC DNA]</scope>
    <source>
        <strain evidence="4">sbr112.9</strain>
    </source>
</reference>
<proteinExistence type="predicted"/>
<keyword evidence="1" id="KW-0472">Membrane</keyword>
<evidence type="ECO:0000259" key="2">
    <source>
        <dbReference type="Pfam" id="PF26605"/>
    </source>
</evidence>
<dbReference type="Pfam" id="PF26605">
    <property type="entry name" value="WLGC"/>
    <property type="match status" value="1"/>
</dbReference>
<feature type="domain" description="WLGC" evidence="2">
    <location>
        <begin position="673"/>
        <end position="706"/>
    </location>
</feature>
<feature type="transmembrane region" description="Helical" evidence="1">
    <location>
        <begin position="60"/>
        <end position="80"/>
    </location>
</feature>
<dbReference type="OrthoDB" id="119286at2759"/>
<keyword evidence="1" id="KW-0812">Transmembrane</keyword>
<keyword evidence="1" id="KW-1133">Transmembrane helix</keyword>
<name>A0A2P4YFC0_9STRA</name>
<comment type="caution">
    <text evidence="3">The sequence shown here is derived from an EMBL/GenBank/DDBJ whole genome shotgun (WGS) entry which is preliminary data.</text>
</comment>
<keyword evidence="4" id="KW-1185">Reference proteome</keyword>
<gene>
    <name evidence="3" type="ORF">PHPALM_6245</name>
</gene>
<accession>A0A2P4YFC0</accession>
<dbReference type="InterPro" id="IPR058256">
    <property type="entry name" value="WLGC"/>
</dbReference>
<evidence type="ECO:0000313" key="3">
    <source>
        <dbReference type="EMBL" id="POM76508.1"/>
    </source>
</evidence>
<dbReference type="Proteomes" id="UP000237271">
    <property type="component" value="Unassembled WGS sequence"/>
</dbReference>
<feature type="transmembrane region" description="Helical" evidence="1">
    <location>
        <begin position="207"/>
        <end position="231"/>
    </location>
</feature>
<protein>
    <recommendedName>
        <fullName evidence="2">WLGC domain-containing protein</fullName>
    </recommendedName>
</protein>
<feature type="transmembrane region" description="Helical" evidence="1">
    <location>
        <begin position="108"/>
        <end position="128"/>
    </location>
</feature>
<evidence type="ECO:0000313" key="4">
    <source>
        <dbReference type="Proteomes" id="UP000237271"/>
    </source>
</evidence>
<dbReference type="InterPro" id="IPR032675">
    <property type="entry name" value="LRR_dom_sf"/>
</dbReference>
<dbReference type="AlphaFoldDB" id="A0A2P4YFC0"/>
<evidence type="ECO:0000256" key="1">
    <source>
        <dbReference type="SAM" id="Phobius"/>
    </source>
</evidence>
<dbReference type="Gene3D" id="3.80.10.10">
    <property type="entry name" value="Ribonuclease Inhibitor"/>
    <property type="match status" value="1"/>
</dbReference>
<sequence length="737" mass="83473">MLVNIKVVPVGPTISDISPTKKSIRRLSSHITKLHRQHAVIITSKFLSFRDAFGVLGPPMVLVALTCILWTAWLIILTVAPNKTANFLMNTGLYDDGQFWLIPEKLTVLQVFSVGGLVVVAVMYMLVLKILLWRTHRQVETTLFDEMLQHCAPNVVTSPTDLEFSHRARRLVWEIYIFLKELTGFHGKFRKLWTFVLRKMLEEGIPVHIILGFAGFMALNSASCAIAILSGRLSAFSEILIDSLFDLGATVLLPILVLCYCSRTFDYDHDVFLIYLELMPIGSFERRARMFADPSEIELFRVAFDSIRICSMDDLLVRISMNLGFSYRFKRVAEVQIQMRTQRLCVQRKNGNDENKQPTIPTFRSGTRSCQKAIPRSIALIFIAFSVGVLVITQQAITTSQSICRPHPECVVYAYRWRESNFCPCRALVDGNRAPMTYYEWTHSLDATEMVKNLATAGTLETFQLINRQLTVLPDELRNCRDLKFISIVNCAIEELPVWAKEFQNLEFLQIEGKIGSDNLGNLASDLFTNMPELRYLQLGLHQRMTQLPPLGGVPNLCCIILARMSGITELPSFAHVSQLERMEFTVMKQLAWLPDFERIGPVIHFAVYQGAYLCCNGFLGICDLTLPYCKTTTCLQNASHRATPSTLQVFEKFSASVCEPDFGVSQTPTAATIQMCNGIPFRRCSLPGVEPNTTVIGMCYNHRMQFEYDRYKKELGFPAILSRKHGLGVVTQKLSK</sequence>
<feature type="transmembrane region" description="Helical" evidence="1">
    <location>
        <begin position="243"/>
        <end position="261"/>
    </location>
</feature>
<organism evidence="3 4">
    <name type="scientific">Phytophthora palmivora</name>
    <dbReference type="NCBI Taxonomy" id="4796"/>
    <lineage>
        <taxon>Eukaryota</taxon>
        <taxon>Sar</taxon>
        <taxon>Stramenopiles</taxon>
        <taxon>Oomycota</taxon>
        <taxon>Peronosporomycetes</taxon>
        <taxon>Peronosporales</taxon>
        <taxon>Peronosporaceae</taxon>
        <taxon>Phytophthora</taxon>
    </lineage>
</organism>